<organism evidence="3 4">
    <name type="scientific">Streptomyces thinghirensis</name>
    <dbReference type="NCBI Taxonomy" id="551547"/>
    <lineage>
        <taxon>Bacteria</taxon>
        <taxon>Bacillati</taxon>
        <taxon>Actinomycetota</taxon>
        <taxon>Actinomycetes</taxon>
        <taxon>Kitasatosporales</taxon>
        <taxon>Streptomycetaceae</taxon>
        <taxon>Streptomyces</taxon>
    </lineage>
</organism>
<reference evidence="4" key="1">
    <citation type="journal article" date="2019" name="Int. J. Syst. Evol. Microbiol.">
        <title>The Global Catalogue of Microorganisms (GCM) 10K type strain sequencing project: providing services to taxonomists for standard genome sequencing and annotation.</title>
        <authorList>
            <consortium name="The Broad Institute Genomics Platform"/>
            <consortium name="The Broad Institute Genome Sequencing Center for Infectious Disease"/>
            <person name="Wu L."/>
            <person name="Ma J."/>
        </authorList>
    </citation>
    <scope>NUCLEOTIDE SEQUENCE [LARGE SCALE GENOMIC DNA]</scope>
    <source>
        <strain evidence="4">JCM 18306</strain>
    </source>
</reference>
<gene>
    <name evidence="3" type="ORF">GCM10023323_22970</name>
</gene>
<evidence type="ECO:0000313" key="4">
    <source>
        <dbReference type="Proteomes" id="UP001499878"/>
    </source>
</evidence>
<keyword evidence="2" id="KW-0812">Transmembrane</keyword>
<proteinExistence type="predicted"/>
<sequence>MRRAPEKAGAAAATGQPAYDLGLALGIAVTGSVAVAVYRAGIPADAPPQARDTLGAALAAAERLPNGTELITVAREGFTSGLQVAATVNAGFALVIAALVMTLLRHIPPISTAAPEEDRAPRGDDHLPDQEPALNR</sequence>
<protein>
    <recommendedName>
        <fullName evidence="5">MFS transporter</fullName>
    </recommendedName>
</protein>
<keyword evidence="2" id="KW-1133">Transmembrane helix</keyword>
<comment type="caution">
    <text evidence="3">The sequence shown here is derived from an EMBL/GenBank/DDBJ whole genome shotgun (WGS) entry which is preliminary data.</text>
</comment>
<feature type="transmembrane region" description="Helical" evidence="2">
    <location>
        <begin position="21"/>
        <end position="41"/>
    </location>
</feature>
<evidence type="ECO:0008006" key="5">
    <source>
        <dbReference type="Google" id="ProtNLM"/>
    </source>
</evidence>
<feature type="region of interest" description="Disordered" evidence="1">
    <location>
        <begin position="113"/>
        <end position="136"/>
    </location>
</feature>
<name>A0ABP9SZM2_9ACTN</name>
<dbReference type="Proteomes" id="UP001499878">
    <property type="component" value="Unassembled WGS sequence"/>
</dbReference>
<keyword evidence="4" id="KW-1185">Reference proteome</keyword>
<dbReference type="EMBL" id="BAABJR010000005">
    <property type="protein sequence ID" value="GAA5207445.1"/>
    <property type="molecule type" value="Genomic_DNA"/>
</dbReference>
<evidence type="ECO:0000313" key="3">
    <source>
        <dbReference type="EMBL" id="GAA5207445.1"/>
    </source>
</evidence>
<feature type="compositionally biased region" description="Basic and acidic residues" evidence="1">
    <location>
        <begin position="116"/>
        <end position="129"/>
    </location>
</feature>
<evidence type="ECO:0000256" key="1">
    <source>
        <dbReference type="SAM" id="MobiDB-lite"/>
    </source>
</evidence>
<evidence type="ECO:0000256" key="2">
    <source>
        <dbReference type="SAM" id="Phobius"/>
    </source>
</evidence>
<feature type="transmembrane region" description="Helical" evidence="2">
    <location>
        <begin position="84"/>
        <end position="104"/>
    </location>
</feature>
<dbReference type="RefSeq" id="WP_345629234.1">
    <property type="nucleotide sequence ID" value="NZ_BAABJR010000005.1"/>
</dbReference>
<keyword evidence="2" id="KW-0472">Membrane</keyword>
<accession>A0ABP9SZM2</accession>